<organism evidence="2 3">
    <name type="scientific">Colletotrichum sublineola</name>
    <name type="common">Sorghum anthracnose fungus</name>
    <dbReference type="NCBI Taxonomy" id="1173701"/>
    <lineage>
        <taxon>Eukaryota</taxon>
        <taxon>Fungi</taxon>
        <taxon>Dikarya</taxon>
        <taxon>Ascomycota</taxon>
        <taxon>Pezizomycotina</taxon>
        <taxon>Sordariomycetes</taxon>
        <taxon>Hypocreomycetidae</taxon>
        <taxon>Glomerellales</taxon>
        <taxon>Glomerellaceae</taxon>
        <taxon>Colletotrichum</taxon>
        <taxon>Colletotrichum graminicola species complex</taxon>
    </lineage>
</organism>
<feature type="compositionally biased region" description="Low complexity" evidence="1">
    <location>
        <begin position="1"/>
        <end position="20"/>
    </location>
</feature>
<feature type="region of interest" description="Disordered" evidence="1">
    <location>
        <begin position="342"/>
        <end position="383"/>
    </location>
</feature>
<dbReference type="OMA" id="HEFARES"/>
<dbReference type="Proteomes" id="UP000027238">
    <property type="component" value="Unassembled WGS sequence"/>
</dbReference>
<evidence type="ECO:0000313" key="2">
    <source>
        <dbReference type="EMBL" id="KDN68917.1"/>
    </source>
</evidence>
<dbReference type="PANTHER" id="PTHR35179:SF1">
    <property type="entry name" value="INTEGRAL MEMBRANE PROTEIN"/>
    <property type="match status" value="1"/>
</dbReference>
<proteinExistence type="predicted"/>
<feature type="region of interest" description="Disordered" evidence="1">
    <location>
        <begin position="1"/>
        <end position="22"/>
    </location>
</feature>
<evidence type="ECO:0000256" key="1">
    <source>
        <dbReference type="SAM" id="MobiDB-lite"/>
    </source>
</evidence>
<accession>A0A066XJ18</accession>
<dbReference type="OrthoDB" id="420564at2759"/>
<dbReference type="STRING" id="1173701.A0A066XJ18"/>
<dbReference type="HOGENOM" id="CLU_030046_0_0_1"/>
<name>A0A066XJ18_COLSU</name>
<evidence type="ECO:0000313" key="3">
    <source>
        <dbReference type="Proteomes" id="UP000027238"/>
    </source>
</evidence>
<sequence>MMGSGLLHSSTHSSLPISTHNSSSAQSLGQLKTFISHPSDYATLIPCSCGRLFKTEESLARHQADKNHAGKGRSCCSSLTGTATSLSTTETSGNVTQDANTNVPSQPAKSKKKAWLWNRAPKPAELVHTILHSALVPSTTAVSSETGYQLVGSYNWQAEKPLTIQVPGNPRSTPKPMLLVETDQGKGHAAIWKDLRFPLTLPPDRGTHFRDINTARLPKHPFEPMLRAAASMNPHASFDDIDIIVNRSSLQKLLKFCTGWCPDDFRLSLHLVRNTLIIERCETQTHEFARESSNPRWGRTFERFSTKLPVGLERSLAHHRTLRYSLGALNCAVQFEVDASYDPDGAKPTPSDAWASLEEEPSTLSAQPGKIESPPRRLRVDTGYPGARVMDQSTVAEIKTVTKNGSANSFMTQLWFGRTPWLIVAQHKEGTFNGMTITDAAALFAWWEDRHQETLRKLATLLGELRAALQKNRGRHSAAIFERGSGAIGIYDLMSDKQAVPTDLRRRLWT</sequence>
<gene>
    <name evidence="2" type="ORF">CSUB01_06712</name>
</gene>
<dbReference type="EMBL" id="JMSE01000597">
    <property type="protein sequence ID" value="KDN68917.1"/>
    <property type="molecule type" value="Genomic_DNA"/>
</dbReference>
<dbReference type="eggNOG" id="ENOG502R6JX">
    <property type="taxonomic scope" value="Eukaryota"/>
</dbReference>
<reference evidence="3" key="1">
    <citation type="journal article" date="2014" name="Genome Announc.">
        <title>Draft genome sequence of Colletotrichum sublineola, a destructive pathogen of cultivated sorghum.</title>
        <authorList>
            <person name="Baroncelli R."/>
            <person name="Sanz-Martin J.M."/>
            <person name="Rech G.E."/>
            <person name="Sukno S.A."/>
            <person name="Thon M.R."/>
        </authorList>
    </citation>
    <scope>NUCLEOTIDE SEQUENCE [LARGE SCALE GENOMIC DNA]</scope>
    <source>
        <strain evidence="3">TX430BB</strain>
    </source>
</reference>
<comment type="caution">
    <text evidence="2">The sequence shown here is derived from an EMBL/GenBank/DDBJ whole genome shotgun (WGS) entry which is preliminary data.</text>
</comment>
<dbReference type="AlphaFoldDB" id="A0A066XJ18"/>
<keyword evidence="3" id="KW-1185">Reference proteome</keyword>
<feature type="region of interest" description="Disordered" evidence="1">
    <location>
        <begin position="88"/>
        <end position="113"/>
    </location>
</feature>
<dbReference type="PANTHER" id="PTHR35179">
    <property type="entry name" value="PROTEIN CBG02620"/>
    <property type="match status" value="1"/>
</dbReference>
<feature type="compositionally biased region" description="Polar residues" evidence="1">
    <location>
        <begin position="94"/>
        <end position="108"/>
    </location>
</feature>
<protein>
    <submittedName>
        <fullName evidence="2">Uncharacterized protein</fullName>
    </submittedName>
</protein>